<accession>A0ACB8RKR2</accession>
<reference evidence="1" key="2">
    <citation type="journal article" date="2022" name="New Phytol.">
        <title>Evolutionary transition to the ectomycorrhizal habit in the genomes of a hyperdiverse lineage of mushroom-forming fungi.</title>
        <authorList>
            <person name="Looney B."/>
            <person name="Miyauchi S."/>
            <person name="Morin E."/>
            <person name="Drula E."/>
            <person name="Courty P.E."/>
            <person name="Kohler A."/>
            <person name="Kuo A."/>
            <person name="LaButti K."/>
            <person name="Pangilinan J."/>
            <person name="Lipzen A."/>
            <person name="Riley R."/>
            <person name="Andreopoulos W."/>
            <person name="He G."/>
            <person name="Johnson J."/>
            <person name="Nolan M."/>
            <person name="Tritt A."/>
            <person name="Barry K.W."/>
            <person name="Grigoriev I.V."/>
            <person name="Nagy L.G."/>
            <person name="Hibbett D."/>
            <person name="Henrissat B."/>
            <person name="Matheny P.B."/>
            <person name="Labbe J."/>
            <person name="Martin F.M."/>
        </authorList>
    </citation>
    <scope>NUCLEOTIDE SEQUENCE</scope>
    <source>
        <strain evidence="1">FP105234-sp</strain>
    </source>
</reference>
<sequence length="873" mass="95627">MSGTEMHQRTVSPSTTSLASSTTETPREGLPGKAGQFVGTEKSTESKGPSCKCKPLPDGKHGRNLVLCIDGTSNRFSLKNTNVLELYSRLHKDESQLTYYSSGVGASVKESSWTQKINQTIDTAIAWNFKEIVLDAYQWLCENYQPGDRIFLFGFSRGAYQVRVIAGMIEKVGLLHKGHNSQIPFAYEHYVSITRSQTGSTSVPPTEQDDDIKSPKDPGYAERLCSSFKQTMSQKDVRVHFVGVWDTVSSIWFARDTSLPETTTGMLHVCACRHALALDENRVKFQPELVNGGNGPLSKDSRKGDVKEVWFSGSHSDVGGGNIPNLELRHFGAPLRWMSYEGITHGLRLLPWQGIQWKSFKPNPSLTGFWKVLEYYPFRQLSYKDGDSTIRRPHLGRARQVTAGQKIHESVFENIEKGDYTPLAHLPRGVHWERQALEHLNMLEGDAYASATITLSQLKTNSQNNQRLSPEHQNSLTTLASTAIGRDSLATAAEAGDILFHALSLEHEYADTGRRSLNITALIGAIVCLRSRPPASKKVTKARLLELVSVLADVPENSKIRRDFMEVFRETQTFCGHQDEVNSVCFSADGKRVVSGSDDGTIRVWDARTGQMVGGPFIGHTRAVRSVAFSLDGALVVSGSLDGTIRIWNAQTGEMVAGPFTEHTESVLSVAFSFDGGRVVSGSSDETIRIWHARSGKMVAGPFKGHSDSIQSVAFSPDGTQIVSGSRDETIRVWDPQTGDTVAGPFKGHTSVVRSVAFSPDGKRVVSGSSDNTVQVWDAPTGRTLAGPFTGHKHWVQSVAFSPDGKYIISGSNDETIRIWDSHTGKTMARPFTGHTGWVLSVAYSPDGMLVASGSVDGTVRIWDASDIESSVI</sequence>
<evidence type="ECO:0000313" key="2">
    <source>
        <dbReference type="Proteomes" id="UP000814033"/>
    </source>
</evidence>
<organism evidence="1 2">
    <name type="scientific">Auriscalpium vulgare</name>
    <dbReference type="NCBI Taxonomy" id="40419"/>
    <lineage>
        <taxon>Eukaryota</taxon>
        <taxon>Fungi</taxon>
        <taxon>Dikarya</taxon>
        <taxon>Basidiomycota</taxon>
        <taxon>Agaricomycotina</taxon>
        <taxon>Agaricomycetes</taxon>
        <taxon>Russulales</taxon>
        <taxon>Auriscalpiaceae</taxon>
        <taxon>Auriscalpium</taxon>
    </lineage>
</organism>
<dbReference type="Proteomes" id="UP000814033">
    <property type="component" value="Unassembled WGS sequence"/>
</dbReference>
<keyword evidence="2" id="KW-1185">Reference proteome</keyword>
<dbReference type="EMBL" id="MU275992">
    <property type="protein sequence ID" value="KAI0044175.1"/>
    <property type="molecule type" value="Genomic_DNA"/>
</dbReference>
<comment type="caution">
    <text evidence="1">The sequence shown here is derived from an EMBL/GenBank/DDBJ whole genome shotgun (WGS) entry which is preliminary data.</text>
</comment>
<name>A0ACB8RKR2_9AGAM</name>
<proteinExistence type="predicted"/>
<evidence type="ECO:0000313" key="1">
    <source>
        <dbReference type="EMBL" id="KAI0044175.1"/>
    </source>
</evidence>
<protein>
    <submittedName>
        <fullName evidence="1">WD40 repeat-like protein</fullName>
    </submittedName>
</protein>
<gene>
    <name evidence="1" type="ORF">FA95DRAFT_1608790</name>
</gene>
<reference evidence="1" key="1">
    <citation type="submission" date="2021-02" db="EMBL/GenBank/DDBJ databases">
        <authorList>
            <consortium name="DOE Joint Genome Institute"/>
            <person name="Ahrendt S."/>
            <person name="Looney B.P."/>
            <person name="Miyauchi S."/>
            <person name="Morin E."/>
            <person name="Drula E."/>
            <person name="Courty P.E."/>
            <person name="Chicoki N."/>
            <person name="Fauchery L."/>
            <person name="Kohler A."/>
            <person name="Kuo A."/>
            <person name="Labutti K."/>
            <person name="Pangilinan J."/>
            <person name="Lipzen A."/>
            <person name="Riley R."/>
            <person name="Andreopoulos W."/>
            <person name="He G."/>
            <person name="Johnson J."/>
            <person name="Barry K.W."/>
            <person name="Grigoriev I.V."/>
            <person name="Nagy L."/>
            <person name="Hibbett D."/>
            <person name="Henrissat B."/>
            <person name="Matheny P.B."/>
            <person name="Labbe J."/>
            <person name="Martin F."/>
        </authorList>
    </citation>
    <scope>NUCLEOTIDE SEQUENCE</scope>
    <source>
        <strain evidence="1">FP105234-sp</strain>
    </source>
</reference>